<dbReference type="Proteomes" id="UP000321574">
    <property type="component" value="Unassembled WGS sequence"/>
</dbReference>
<feature type="domain" description="Elongation factor P C-terminal" evidence="11">
    <location>
        <begin position="129"/>
        <end position="184"/>
    </location>
</feature>
<evidence type="ECO:0000259" key="12">
    <source>
        <dbReference type="SMART" id="SM01185"/>
    </source>
</evidence>
<comment type="similarity">
    <text evidence="3 8 10">Belongs to the elongation factor P family.</text>
</comment>
<dbReference type="SMART" id="SM00841">
    <property type="entry name" value="Elong-fact-P_C"/>
    <property type="match status" value="1"/>
</dbReference>
<comment type="subcellular location">
    <subcellularLocation>
        <location evidence="1 8">Cytoplasm</location>
    </subcellularLocation>
</comment>
<comment type="function">
    <text evidence="7 8">Involved in peptide bond synthesis. Stimulates efficient translation and peptide-bond synthesis on native or reconstituted 70S ribosomes in vitro. Probably functions indirectly by altering the affinity of the ribosome for aminoacyl-tRNA, thus increasing their reactivity as acceptors for peptidyl transferase.</text>
</comment>
<dbReference type="PIRSF" id="PIRSF005901">
    <property type="entry name" value="EF-P"/>
    <property type="match status" value="1"/>
</dbReference>
<dbReference type="SUPFAM" id="SSF50104">
    <property type="entry name" value="Translation proteins SH3-like domain"/>
    <property type="match status" value="1"/>
</dbReference>
<dbReference type="InterPro" id="IPR014722">
    <property type="entry name" value="Rib_uL2_dom2"/>
</dbReference>
<dbReference type="GO" id="GO:0043043">
    <property type="term" value="P:peptide biosynthetic process"/>
    <property type="evidence" value="ECO:0007669"/>
    <property type="project" value="InterPro"/>
</dbReference>
<dbReference type="HAMAP" id="MF_00141">
    <property type="entry name" value="EF_P"/>
    <property type="match status" value="1"/>
</dbReference>
<evidence type="ECO:0000256" key="2">
    <source>
        <dbReference type="ARBA" id="ARBA00004815"/>
    </source>
</evidence>
<dbReference type="InterPro" id="IPR011768">
    <property type="entry name" value="Transl_elongation_fac_P"/>
</dbReference>
<dbReference type="PANTHER" id="PTHR30053">
    <property type="entry name" value="ELONGATION FACTOR P"/>
    <property type="match status" value="1"/>
</dbReference>
<dbReference type="RefSeq" id="WP_147665858.1">
    <property type="nucleotide sequence ID" value="NZ_VDUW01000001.1"/>
</dbReference>
<dbReference type="FunFam" id="2.40.50.140:FF:000009">
    <property type="entry name" value="Elongation factor P"/>
    <property type="match status" value="1"/>
</dbReference>
<evidence type="ECO:0000256" key="10">
    <source>
        <dbReference type="RuleBase" id="RU004389"/>
    </source>
</evidence>
<dbReference type="Pfam" id="PF09285">
    <property type="entry name" value="Elong-fact-P_C"/>
    <property type="match status" value="1"/>
</dbReference>
<sequence length="187" mass="20852">MISVNEFRTGLTIEFENDVWQVIDFQHVKPGKGAAFVRSKLRSLRSGNIQEKTFRAGEKVARAHVDHRKMQYLYASGNTHAFMDTTTYEQIELQSSQIEYELKFIKENTEVALVMYEGEVLGIDLPNTVELEVKETDPGIKGDTASGGSKPATLETGLVTQVPFFVNVGDKLVINTSDGKYVSRASN</sequence>
<dbReference type="PANTHER" id="PTHR30053:SF12">
    <property type="entry name" value="ELONGATION FACTOR P (EF-P) FAMILY PROTEIN"/>
    <property type="match status" value="1"/>
</dbReference>
<dbReference type="GO" id="GO:0003746">
    <property type="term" value="F:translation elongation factor activity"/>
    <property type="evidence" value="ECO:0007669"/>
    <property type="project" value="UniProtKB-UniRule"/>
</dbReference>
<dbReference type="InterPro" id="IPR008991">
    <property type="entry name" value="Translation_prot_SH3-like_sf"/>
</dbReference>
<evidence type="ECO:0000313" key="14">
    <source>
        <dbReference type="Proteomes" id="UP000321574"/>
    </source>
</evidence>
<dbReference type="InterPro" id="IPR001059">
    <property type="entry name" value="Transl_elong_P/YeiP_cen"/>
</dbReference>
<dbReference type="Pfam" id="PF08207">
    <property type="entry name" value="EFP_N"/>
    <property type="match status" value="1"/>
</dbReference>
<organism evidence="13 14">
    <name type="scientific">Cerasibacillus terrae</name>
    <dbReference type="NCBI Taxonomy" id="2498845"/>
    <lineage>
        <taxon>Bacteria</taxon>
        <taxon>Bacillati</taxon>
        <taxon>Bacillota</taxon>
        <taxon>Bacilli</taxon>
        <taxon>Bacillales</taxon>
        <taxon>Bacillaceae</taxon>
        <taxon>Cerasibacillus</taxon>
    </lineage>
</organism>
<protein>
    <recommendedName>
        <fullName evidence="8 9">Elongation factor P</fullName>
        <shortName evidence="8">EF-P</shortName>
    </recommendedName>
</protein>
<dbReference type="SMART" id="SM01185">
    <property type="entry name" value="EFP"/>
    <property type="match status" value="1"/>
</dbReference>
<dbReference type="CDD" id="cd05794">
    <property type="entry name" value="S1_EF-P_repeat_2"/>
    <property type="match status" value="1"/>
</dbReference>
<gene>
    <name evidence="8 13" type="primary">efp</name>
    <name evidence="13" type="ORF">FHP05_02705</name>
</gene>
<dbReference type="AlphaFoldDB" id="A0A5C8P4R3"/>
<evidence type="ECO:0000256" key="9">
    <source>
        <dbReference type="NCBIfam" id="TIGR00038"/>
    </source>
</evidence>
<keyword evidence="4 8" id="KW-0963">Cytoplasm</keyword>
<dbReference type="SUPFAM" id="SSF50249">
    <property type="entry name" value="Nucleic acid-binding proteins"/>
    <property type="match status" value="2"/>
</dbReference>
<dbReference type="InterPro" id="IPR015365">
    <property type="entry name" value="Elong-fact-P_C"/>
</dbReference>
<evidence type="ECO:0000259" key="11">
    <source>
        <dbReference type="SMART" id="SM00841"/>
    </source>
</evidence>
<dbReference type="GO" id="GO:0005829">
    <property type="term" value="C:cytosol"/>
    <property type="evidence" value="ECO:0007669"/>
    <property type="project" value="UniProtKB-ARBA"/>
</dbReference>
<dbReference type="UniPathway" id="UPA00345"/>
<dbReference type="Gene3D" id="2.40.50.140">
    <property type="entry name" value="Nucleic acid-binding proteins"/>
    <property type="match status" value="2"/>
</dbReference>
<evidence type="ECO:0000256" key="4">
    <source>
        <dbReference type="ARBA" id="ARBA00022490"/>
    </source>
</evidence>
<dbReference type="PROSITE" id="PS01275">
    <property type="entry name" value="EFP"/>
    <property type="match status" value="1"/>
</dbReference>
<proteinExistence type="inferred from homology"/>
<dbReference type="FunFam" id="2.30.30.30:FF:000003">
    <property type="entry name" value="Elongation factor P"/>
    <property type="match status" value="1"/>
</dbReference>
<evidence type="ECO:0000256" key="8">
    <source>
        <dbReference type="HAMAP-Rule" id="MF_00141"/>
    </source>
</evidence>
<evidence type="ECO:0000256" key="3">
    <source>
        <dbReference type="ARBA" id="ARBA00009479"/>
    </source>
</evidence>
<keyword evidence="14" id="KW-1185">Reference proteome</keyword>
<dbReference type="Gene3D" id="2.30.30.30">
    <property type="match status" value="1"/>
</dbReference>
<evidence type="ECO:0000256" key="7">
    <source>
        <dbReference type="ARBA" id="ARBA00025469"/>
    </source>
</evidence>
<reference evidence="13 14" key="1">
    <citation type="submission" date="2019-06" db="EMBL/GenBank/DDBJ databases">
        <title>Cerasibacillus sp. nov., isolated from maize field.</title>
        <authorList>
            <person name="Lin S.-Y."/>
            <person name="Tsai C.-F."/>
            <person name="Young C.-C."/>
        </authorList>
    </citation>
    <scope>NUCLEOTIDE SEQUENCE [LARGE SCALE GENOMIC DNA]</scope>
    <source>
        <strain evidence="13 14">CC-CFT480</strain>
    </source>
</reference>
<dbReference type="InterPro" id="IPR012340">
    <property type="entry name" value="NA-bd_OB-fold"/>
</dbReference>
<keyword evidence="5 8" id="KW-0251">Elongation factor</keyword>
<feature type="domain" description="Translation elongation factor P/YeiP central" evidence="12">
    <location>
        <begin position="67"/>
        <end position="121"/>
    </location>
</feature>
<dbReference type="CDD" id="cd04470">
    <property type="entry name" value="S1_EF-P_repeat_1"/>
    <property type="match status" value="1"/>
</dbReference>
<dbReference type="InterPro" id="IPR013852">
    <property type="entry name" value="Transl_elong_P/YeiP_CS"/>
</dbReference>
<keyword evidence="6 8" id="KW-0648">Protein biosynthesis</keyword>
<comment type="pathway">
    <text evidence="2 8">Protein biosynthesis; polypeptide chain elongation.</text>
</comment>
<accession>A0A5C8P4R3</accession>
<evidence type="ECO:0000313" key="13">
    <source>
        <dbReference type="EMBL" id="TXL68123.1"/>
    </source>
</evidence>
<evidence type="ECO:0000256" key="1">
    <source>
        <dbReference type="ARBA" id="ARBA00004496"/>
    </source>
</evidence>
<dbReference type="InterPro" id="IPR013185">
    <property type="entry name" value="Transl_elong_KOW-like"/>
</dbReference>
<evidence type="ECO:0000256" key="5">
    <source>
        <dbReference type="ARBA" id="ARBA00022768"/>
    </source>
</evidence>
<dbReference type="InterPro" id="IPR020599">
    <property type="entry name" value="Transl_elong_fac_P/YeiP"/>
</dbReference>
<dbReference type="NCBIfam" id="NF001810">
    <property type="entry name" value="PRK00529.1"/>
    <property type="match status" value="1"/>
</dbReference>
<dbReference type="Pfam" id="PF01132">
    <property type="entry name" value="EFP"/>
    <property type="match status" value="1"/>
</dbReference>
<comment type="caution">
    <text evidence="13">The sequence shown here is derived from an EMBL/GenBank/DDBJ whole genome shotgun (WGS) entry which is preliminary data.</text>
</comment>
<name>A0A5C8P4R3_9BACI</name>
<dbReference type="FunFam" id="2.40.50.140:FF:000004">
    <property type="entry name" value="Elongation factor P"/>
    <property type="match status" value="1"/>
</dbReference>
<evidence type="ECO:0000256" key="6">
    <source>
        <dbReference type="ARBA" id="ARBA00022917"/>
    </source>
</evidence>
<dbReference type="EMBL" id="VDUW01000001">
    <property type="protein sequence ID" value="TXL68123.1"/>
    <property type="molecule type" value="Genomic_DNA"/>
</dbReference>
<dbReference type="NCBIfam" id="TIGR00038">
    <property type="entry name" value="efp"/>
    <property type="match status" value="1"/>
</dbReference>
<dbReference type="OrthoDB" id="9801844at2"/>